<protein>
    <submittedName>
        <fullName evidence="1">Uncharacterized protein</fullName>
    </submittedName>
</protein>
<name>A0ACB8SED8_9AGAM</name>
<evidence type="ECO:0000313" key="1">
    <source>
        <dbReference type="EMBL" id="KAI0054603.1"/>
    </source>
</evidence>
<dbReference type="Proteomes" id="UP000814140">
    <property type="component" value="Unassembled WGS sequence"/>
</dbReference>
<evidence type="ECO:0000313" key="2">
    <source>
        <dbReference type="Proteomes" id="UP000814140"/>
    </source>
</evidence>
<reference evidence="1" key="1">
    <citation type="submission" date="2021-03" db="EMBL/GenBank/DDBJ databases">
        <authorList>
            <consortium name="DOE Joint Genome Institute"/>
            <person name="Ahrendt S."/>
            <person name="Looney B.P."/>
            <person name="Miyauchi S."/>
            <person name="Morin E."/>
            <person name="Drula E."/>
            <person name="Courty P.E."/>
            <person name="Chicoki N."/>
            <person name="Fauchery L."/>
            <person name="Kohler A."/>
            <person name="Kuo A."/>
            <person name="Labutti K."/>
            <person name="Pangilinan J."/>
            <person name="Lipzen A."/>
            <person name="Riley R."/>
            <person name="Andreopoulos W."/>
            <person name="He G."/>
            <person name="Johnson J."/>
            <person name="Barry K.W."/>
            <person name="Grigoriev I.V."/>
            <person name="Nagy L."/>
            <person name="Hibbett D."/>
            <person name="Henrissat B."/>
            <person name="Matheny P.B."/>
            <person name="Labbe J."/>
            <person name="Martin F."/>
        </authorList>
    </citation>
    <scope>NUCLEOTIDE SEQUENCE</scope>
    <source>
        <strain evidence="1">HHB10654</strain>
    </source>
</reference>
<gene>
    <name evidence="1" type="ORF">BV25DRAFT_1922542</name>
</gene>
<accession>A0ACB8SED8</accession>
<reference evidence="1" key="2">
    <citation type="journal article" date="2022" name="New Phytol.">
        <title>Evolutionary transition to the ectomycorrhizal habit in the genomes of a hyperdiverse lineage of mushroom-forming fungi.</title>
        <authorList>
            <person name="Looney B."/>
            <person name="Miyauchi S."/>
            <person name="Morin E."/>
            <person name="Drula E."/>
            <person name="Courty P.E."/>
            <person name="Kohler A."/>
            <person name="Kuo A."/>
            <person name="LaButti K."/>
            <person name="Pangilinan J."/>
            <person name="Lipzen A."/>
            <person name="Riley R."/>
            <person name="Andreopoulos W."/>
            <person name="He G."/>
            <person name="Johnson J."/>
            <person name="Nolan M."/>
            <person name="Tritt A."/>
            <person name="Barry K.W."/>
            <person name="Grigoriev I.V."/>
            <person name="Nagy L.G."/>
            <person name="Hibbett D."/>
            <person name="Henrissat B."/>
            <person name="Matheny P.B."/>
            <person name="Labbe J."/>
            <person name="Martin F.M."/>
        </authorList>
    </citation>
    <scope>NUCLEOTIDE SEQUENCE</scope>
    <source>
        <strain evidence="1">HHB10654</strain>
    </source>
</reference>
<organism evidence="1 2">
    <name type="scientific">Artomyces pyxidatus</name>
    <dbReference type="NCBI Taxonomy" id="48021"/>
    <lineage>
        <taxon>Eukaryota</taxon>
        <taxon>Fungi</taxon>
        <taxon>Dikarya</taxon>
        <taxon>Basidiomycota</taxon>
        <taxon>Agaricomycotina</taxon>
        <taxon>Agaricomycetes</taxon>
        <taxon>Russulales</taxon>
        <taxon>Auriscalpiaceae</taxon>
        <taxon>Artomyces</taxon>
    </lineage>
</organism>
<keyword evidence="2" id="KW-1185">Reference proteome</keyword>
<sequence>MPGPSSRTPAAAYPASPSPSRGPRLPAAAYPASPSPSRAPRLPAANYPASPSRTVAAAPPCGRHQPTSQLYGSGASSPGMTSPARNTARAPSSSQPAASSSNVAPPLTREGIDSAPDGDLWYAIVRGRDEGVFPGPFENIRNKIIDFDNTFFRGFETIEDAGDWFIEHFSD</sequence>
<comment type="caution">
    <text evidence="1">The sequence shown here is derived from an EMBL/GenBank/DDBJ whole genome shotgun (WGS) entry which is preliminary data.</text>
</comment>
<proteinExistence type="predicted"/>
<dbReference type="EMBL" id="MU277382">
    <property type="protein sequence ID" value="KAI0054603.1"/>
    <property type="molecule type" value="Genomic_DNA"/>
</dbReference>